<sequence>MQHNYRAEAGPSAGLLRAATWLVPAVGPVEGMDERQLRDFLRSVWDCPDTREALSLASSHLAAEVGKLITGDGPLTSRRALTRAASSVRNYLLRAESRPTPFGLFAGVNTVSCGPPIARFGTQHVVLARPSAAWLDALIHGIEQGPLVRGLPVTVNSTAFTRGSRLILPYQPEQGSAAEVSVRCTAPVRVVLGHALEPIPLSDLHGKLAAEFPTSSRAQIEGLLRDLIGRGVLLSALHAPSTEPFALGRIIDVLAGQAGTEATELTNQLRAIDSALAAASGPVHRTRTAREHAVRLMREVAEIDAPPLAVDTRLDADVRLPLPVWSAAGEAADLLGALSPEPYGTPAMKAWHQRFYERFGIGSLVPVLDVVADSGIGWPDGYPGAPEARRPAVSARDRRLVALAQQAALKDRTEVVLDDDLLAELSATDYPRRLPPHLDLGFRLHATSVDAIGRGRFTLEVVSVGRGAGVLGGRFLPVLDDAGGDALSRALATLPTADDGSIAVQLSVPPLRPETAHVNRAPGILPLQVSIGEHRRRGDPVLTLADIAVGCDGRRMYLAAPRLGKRLDIVGFTALNLHLHTPPLARLLLEISRAQNTVVTQLDWGAACTDMPFLPRLRRGNVVLSAARWQLAASDLPPVGSCPTTWDEALLHLCQELRVPGRVRLREGDKHLPLDLDLPGHRELLRRRLARHGRAVLVEDGWPRDWIDSRPHEVVLPVKLAEQGRPAWPRLPEPRPERILPRGHGDTPAHSRVVLASIYGDLRRQDEILAEHLPALLRTTDAPWWYVRYRDPDQHLRLRFGLQTGGPGEYGVIAGKISAWAADLQTAGLVREIRLSASYPEHGRWGSGAAWEAAEDVFRTDSDAVLTQLRQPHRPNRRSLVVAHNIAIAAGFLGSTRSAMTWLLTNIPHRPPTAATAVDRSAFADAVRLADPTDDWVNLRATDAGTAIRAAWAGRDRALDRYRSRFPTSDTVGVDPDDVLQSLLHVHFVRAFAVDFAEEDVCLHLTRAAAHAWSARNGAA</sequence>
<dbReference type="NCBIfam" id="TIGR03891">
    <property type="entry name" value="thiopep_ocin"/>
    <property type="match status" value="1"/>
</dbReference>
<reference evidence="3 4" key="1">
    <citation type="submission" date="2016-11" db="EMBL/GenBank/DDBJ databases">
        <authorList>
            <person name="Jaros S."/>
            <person name="Januszkiewicz K."/>
            <person name="Wedrychowicz H."/>
        </authorList>
    </citation>
    <scope>NUCLEOTIDE SEQUENCE [LARGE SCALE GENOMIC DNA]</scope>
    <source>
        <strain evidence="3 4">CGMCC 4.2025</strain>
    </source>
</reference>
<dbReference type="Proteomes" id="UP000184111">
    <property type="component" value="Unassembled WGS sequence"/>
</dbReference>
<protein>
    <submittedName>
        <fullName evidence="3">Thiopeptide-type bacteriocin biosynthesis domain-containing protein</fullName>
    </submittedName>
</protein>
<evidence type="ECO:0000259" key="2">
    <source>
        <dbReference type="Pfam" id="PF14028"/>
    </source>
</evidence>
<accession>A0A1M6YJI8</accession>
<dbReference type="Pfam" id="PF14028">
    <property type="entry name" value="Lant_dehydr_C"/>
    <property type="match status" value="1"/>
</dbReference>
<keyword evidence="4" id="KW-1185">Reference proteome</keyword>
<dbReference type="STRING" id="310782.SAMN05216499_10317"/>
<dbReference type="Pfam" id="PF04738">
    <property type="entry name" value="Lant_dehydr_N"/>
    <property type="match status" value="1"/>
</dbReference>
<evidence type="ECO:0000259" key="1">
    <source>
        <dbReference type="Pfam" id="PF04738"/>
    </source>
</evidence>
<feature type="domain" description="Thiopeptide-type bacteriocin biosynthesis" evidence="2">
    <location>
        <begin position="757"/>
        <end position="1009"/>
    </location>
</feature>
<name>A0A1M6YJI8_9ACTN</name>
<dbReference type="EMBL" id="FRBI01000003">
    <property type="protein sequence ID" value="SHL18484.1"/>
    <property type="molecule type" value="Genomic_DNA"/>
</dbReference>
<gene>
    <name evidence="3" type="ORF">SAMN05216499_10317</name>
</gene>
<evidence type="ECO:0000313" key="3">
    <source>
        <dbReference type="EMBL" id="SHL18484.1"/>
    </source>
</evidence>
<dbReference type="InterPro" id="IPR023809">
    <property type="entry name" value="Thiopep_bacteriocin_synth_dom"/>
</dbReference>
<feature type="domain" description="Lantibiotic dehydratase N-terminal" evidence="1">
    <location>
        <begin position="48"/>
        <end position="685"/>
    </location>
</feature>
<dbReference type="InterPro" id="IPR006827">
    <property type="entry name" value="Lant_deHydtase_N"/>
</dbReference>
<proteinExistence type="predicted"/>
<dbReference type="AlphaFoldDB" id="A0A1M6YJI8"/>
<dbReference type="RefSeq" id="WP_322939603.1">
    <property type="nucleotide sequence ID" value="NZ_FRBI01000003.1"/>
</dbReference>
<organism evidence="3 4">
    <name type="scientific">Actinacidiphila paucisporea</name>
    <dbReference type="NCBI Taxonomy" id="310782"/>
    <lineage>
        <taxon>Bacteria</taxon>
        <taxon>Bacillati</taxon>
        <taxon>Actinomycetota</taxon>
        <taxon>Actinomycetes</taxon>
        <taxon>Kitasatosporales</taxon>
        <taxon>Streptomycetaceae</taxon>
        <taxon>Actinacidiphila</taxon>
    </lineage>
</organism>
<evidence type="ECO:0000313" key="4">
    <source>
        <dbReference type="Proteomes" id="UP000184111"/>
    </source>
</evidence>